<evidence type="ECO:0000256" key="1">
    <source>
        <dbReference type="PIRNR" id="PIRNR006386"/>
    </source>
</evidence>
<comment type="similarity">
    <text evidence="1">Belongs to the GST superfamily. NadH family.</text>
</comment>
<feature type="domain" description="DSBA-like thioredoxin" evidence="2">
    <location>
        <begin position="4"/>
        <end position="194"/>
    </location>
</feature>
<evidence type="ECO:0000313" key="3">
    <source>
        <dbReference type="EMBL" id="MDA4846976.1"/>
    </source>
</evidence>
<dbReference type="PIRSF" id="PIRSF006386">
    <property type="entry name" value="HCCAis_GSTk"/>
    <property type="match status" value="1"/>
</dbReference>
<proteinExistence type="inferred from homology"/>
<comment type="catalytic activity">
    <reaction evidence="1">
        <text>2-hydroxychromene-2-carboxylate = (3E)-4-(2-hydroxyphenyl)-2-oxobut-3-enoate</text>
        <dbReference type="Rhea" id="RHEA:27401"/>
        <dbReference type="ChEBI" id="CHEBI:59350"/>
        <dbReference type="ChEBI" id="CHEBI:59353"/>
        <dbReference type="EC" id="5.99.1.4"/>
    </reaction>
</comment>
<accession>A0ABT4VQJ7</accession>
<dbReference type="InterPro" id="IPR014440">
    <property type="entry name" value="HCCAis_GSTk"/>
</dbReference>
<evidence type="ECO:0000259" key="2">
    <source>
        <dbReference type="Pfam" id="PF01323"/>
    </source>
</evidence>
<dbReference type="EC" id="5.99.1.4" evidence="1"/>
<dbReference type="InterPro" id="IPR044087">
    <property type="entry name" value="NahD-like"/>
</dbReference>
<dbReference type="EMBL" id="JAPJZH010000010">
    <property type="protein sequence ID" value="MDA4846976.1"/>
    <property type="molecule type" value="Genomic_DNA"/>
</dbReference>
<dbReference type="SUPFAM" id="SSF52833">
    <property type="entry name" value="Thioredoxin-like"/>
    <property type="match status" value="1"/>
</dbReference>
<sequence length="199" mass="22178">MSKTIDFYYDFVSSASYIAYKRLPEMIEKAGGKINWKPMVLGGVFKAVGNSGPANIPAKGKWMFDDMMRISGKHGFKFSVNPKFPLNTIMVLRGAVAAEKFGDDVLKKYMDVMFDGAWANDDDISDPAVVMELMDKAGLPAQEIANMVQDQAIKDELRANTEEAVERGAFGAPTFFVNGEMHWGQDRIDDVMEAFHKES</sequence>
<keyword evidence="4" id="KW-1185">Reference proteome</keyword>
<gene>
    <name evidence="3" type="ORF">OOZ53_16575</name>
</gene>
<dbReference type="InterPro" id="IPR036249">
    <property type="entry name" value="Thioredoxin-like_sf"/>
</dbReference>
<protein>
    <recommendedName>
        <fullName evidence="1">2-hydroxychromene-2-carboxylate isomerase</fullName>
        <ecNumber evidence="1">5.99.1.4</ecNumber>
    </recommendedName>
</protein>
<dbReference type="CDD" id="cd03022">
    <property type="entry name" value="DsbA_HCCA_Iso"/>
    <property type="match status" value="1"/>
</dbReference>
<dbReference type="PANTHER" id="PTHR42943">
    <property type="entry name" value="GLUTATHIONE S-TRANSFERASE KAPPA"/>
    <property type="match status" value="1"/>
</dbReference>
<name>A0ABT4VQJ7_9HYPH</name>
<evidence type="ECO:0000313" key="4">
    <source>
        <dbReference type="Proteomes" id="UP001148313"/>
    </source>
</evidence>
<dbReference type="InterPro" id="IPR001853">
    <property type="entry name" value="DSBA-like_thioredoxin_dom"/>
</dbReference>
<dbReference type="GO" id="GO:0016853">
    <property type="term" value="F:isomerase activity"/>
    <property type="evidence" value="ECO:0007669"/>
    <property type="project" value="UniProtKB-KW"/>
</dbReference>
<dbReference type="Proteomes" id="UP001148313">
    <property type="component" value="Unassembled WGS sequence"/>
</dbReference>
<dbReference type="Pfam" id="PF01323">
    <property type="entry name" value="DSBA"/>
    <property type="match status" value="1"/>
</dbReference>
<dbReference type="PANTHER" id="PTHR42943:SF2">
    <property type="entry name" value="GLUTATHIONE S-TRANSFERASE KAPPA 1"/>
    <property type="match status" value="1"/>
</dbReference>
<dbReference type="InterPro" id="IPR051924">
    <property type="entry name" value="GST_Kappa/NadH"/>
</dbReference>
<reference evidence="3" key="1">
    <citation type="submission" date="2022-11" db="EMBL/GenBank/DDBJ databases">
        <title>Hoeflea poritis sp. nov., isolated from scleractinian coral Porites lutea.</title>
        <authorList>
            <person name="Zhang G."/>
            <person name="Wei Q."/>
            <person name="Cai L."/>
        </authorList>
    </citation>
    <scope>NUCLEOTIDE SEQUENCE</scope>
    <source>
        <strain evidence="3">E7-10</strain>
    </source>
</reference>
<comment type="caution">
    <text evidence="3">The sequence shown here is derived from an EMBL/GenBank/DDBJ whole genome shotgun (WGS) entry which is preliminary data.</text>
</comment>
<keyword evidence="1 3" id="KW-0413">Isomerase</keyword>
<dbReference type="RefSeq" id="WP_271090775.1">
    <property type="nucleotide sequence ID" value="NZ_JAPJZH010000010.1"/>
</dbReference>
<organism evidence="3 4">
    <name type="scientific">Hoeflea poritis</name>
    <dbReference type="NCBI Taxonomy" id="2993659"/>
    <lineage>
        <taxon>Bacteria</taxon>
        <taxon>Pseudomonadati</taxon>
        <taxon>Pseudomonadota</taxon>
        <taxon>Alphaproteobacteria</taxon>
        <taxon>Hyphomicrobiales</taxon>
        <taxon>Rhizobiaceae</taxon>
        <taxon>Hoeflea</taxon>
    </lineage>
</organism>
<dbReference type="Gene3D" id="3.40.30.10">
    <property type="entry name" value="Glutaredoxin"/>
    <property type="match status" value="1"/>
</dbReference>